<gene>
    <name evidence="1" type="ORF">DAPPUDRAFT_94295</name>
</gene>
<organism evidence="1 2">
    <name type="scientific">Daphnia pulex</name>
    <name type="common">Water flea</name>
    <dbReference type="NCBI Taxonomy" id="6669"/>
    <lineage>
        <taxon>Eukaryota</taxon>
        <taxon>Metazoa</taxon>
        <taxon>Ecdysozoa</taxon>
        <taxon>Arthropoda</taxon>
        <taxon>Crustacea</taxon>
        <taxon>Branchiopoda</taxon>
        <taxon>Diplostraca</taxon>
        <taxon>Cladocera</taxon>
        <taxon>Anomopoda</taxon>
        <taxon>Daphniidae</taxon>
        <taxon>Daphnia</taxon>
    </lineage>
</organism>
<dbReference type="AlphaFoldDB" id="E9FQZ6"/>
<dbReference type="EMBL" id="GL732523">
    <property type="protein sequence ID" value="EFX90279.1"/>
    <property type="molecule type" value="Genomic_DNA"/>
</dbReference>
<name>E9FQZ6_DAPPU</name>
<accession>E9FQZ6</accession>
<protein>
    <submittedName>
        <fullName evidence="1">Uncharacterized protein</fullName>
    </submittedName>
</protein>
<dbReference type="HOGENOM" id="CLU_2252684_0_0_1"/>
<sequence length="104" mass="11592">MKSKKTVNVKSCLKLVDSVTLWHQVLSDAIINFFFFVFSLPRSSVGRDWAGLGWAERCVQVTLGLKYTRDGRMLIGDRASGRTNPVCHTPFTQSIDAAVWPSSS</sequence>
<evidence type="ECO:0000313" key="2">
    <source>
        <dbReference type="Proteomes" id="UP000000305"/>
    </source>
</evidence>
<evidence type="ECO:0000313" key="1">
    <source>
        <dbReference type="EMBL" id="EFX90279.1"/>
    </source>
</evidence>
<dbReference type="KEGG" id="dpx:DAPPUDRAFT_94295"/>
<reference evidence="1 2" key="1">
    <citation type="journal article" date="2011" name="Science">
        <title>The ecoresponsive genome of Daphnia pulex.</title>
        <authorList>
            <person name="Colbourne J.K."/>
            <person name="Pfrender M.E."/>
            <person name="Gilbert D."/>
            <person name="Thomas W.K."/>
            <person name="Tucker A."/>
            <person name="Oakley T.H."/>
            <person name="Tokishita S."/>
            <person name="Aerts A."/>
            <person name="Arnold G.J."/>
            <person name="Basu M.K."/>
            <person name="Bauer D.J."/>
            <person name="Caceres C.E."/>
            <person name="Carmel L."/>
            <person name="Casola C."/>
            <person name="Choi J.H."/>
            <person name="Detter J.C."/>
            <person name="Dong Q."/>
            <person name="Dusheyko S."/>
            <person name="Eads B.D."/>
            <person name="Frohlich T."/>
            <person name="Geiler-Samerotte K.A."/>
            <person name="Gerlach D."/>
            <person name="Hatcher P."/>
            <person name="Jogdeo S."/>
            <person name="Krijgsveld J."/>
            <person name="Kriventseva E.V."/>
            <person name="Kultz D."/>
            <person name="Laforsch C."/>
            <person name="Lindquist E."/>
            <person name="Lopez J."/>
            <person name="Manak J.R."/>
            <person name="Muller J."/>
            <person name="Pangilinan J."/>
            <person name="Patwardhan R.P."/>
            <person name="Pitluck S."/>
            <person name="Pritham E.J."/>
            <person name="Rechtsteiner A."/>
            <person name="Rho M."/>
            <person name="Rogozin I.B."/>
            <person name="Sakarya O."/>
            <person name="Salamov A."/>
            <person name="Schaack S."/>
            <person name="Shapiro H."/>
            <person name="Shiga Y."/>
            <person name="Skalitzky C."/>
            <person name="Smith Z."/>
            <person name="Souvorov A."/>
            <person name="Sung W."/>
            <person name="Tang Z."/>
            <person name="Tsuchiya D."/>
            <person name="Tu H."/>
            <person name="Vos H."/>
            <person name="Wang M."/>
            <person name="Wolf Y.I."/>
            <person name="Yamagata H."/>
            <person name="Yamada T."/>
            <person name="Ye Y."/>
            <person name="Shaw J.R."/>
            <person name="Andrews J."/>
            <person name="Crease T.J."/>
            <person name="Tang H."/>
            <person name="Lucas S.M."/>
            <person name="Robertson H.M."/>
            <person name="Bork P."/>
            <person name="Koonin E.V."/>
            <person name="Zdobnov E.M."/>
            <person name="Grigoriev I.V."/>
            <person name="Lynch M."/>
            <person name="Boore J.L."/>
        </authorList>
    </citation>
    <scope>NUCLEOTIDE SEQUENCE [LARGE SCALE GENOMIC DNA]</scope>
</reference>
<proteinExistence type="predicted"/>
<dbReference type="Proteomes" id="UP000000305">
    <property type="component" value="Unassembled WGS sequence"/>
</dbReference>
<keyword evidence="2" id="KW-1185">Reference proteome</keyword>
<dbReference type="InParanoid" id="E9FQZ6"/>